<name>A0A2G9YCF9_9BACT</name>
<dbReference type="SUPFAM" id="SSF50447">
    <property type="entry name" value="Translation proteins"/>
    <property type="match status" value="1"/>
</dbReference>
<accession>A0A2G9YCF9</accession>
<evidence type="ECO:0000313" key="2">
    <source>
        <dbReference type="Proteomes" id="UP000231480"/>
    </source>
</evidence>
<evidence type="ECO:0000313" key="1">
    <source>
        <dbReference type="EMBL" id="PIP16917.1"/>
    </source>
</evidence>
<sequence>MAEEKLIGKVTHYFTNIGVAVVEITDGKLKVNDKIHIKGATSDFEQNIDSMQIEHENIETAKKGQAIGLKVEQPVREGDEVYRSIE</sequence>
<comment type="caution">
    <text evidence="1">The sequence shown here is derived from an EMBL/GenBank/DDBJ whole genome shotgun (WGS) entry which is preliminary data.</text>
</comment>
<organism evidence="1 2">
    <name type="scientific">Candidatus Portnoybacteria bacterium CG23_combo_of_CG06-09_8_20_14_all_37_13</name>
    <dbReference type="NCBI Taxonomy" id="1974819"/>
    <lineage>
        <taxon>Bacteria</taxon>
        <taxon>Candidatus Portnoyibacteriota</taxon>
    </lineage>
</organism>
<reference evidence="1 2" key="1">
    <citation type="submission" date="2017-09" db="EMBL/GenBank/DDBJ databases">
        <title>Depth-based differentiation of microbial function through sediment-hosted aquifers and enrichment of novel symbionts in the deep terrestrial subsurface.</title>
        <authorList>
            <person name="Probst A.J."/>
            <person name="Ladd B."/>
            <person name="Jarett J.K."/>
            <person name="Geller-Mcgrath D.E."/>
            <person name="Sieber C.M."/>
            <person name="Emerson J.B."/>
            <person name="Anantharaman K."/>
            <person name="Thomas B.C."/>
            <person name="Malmstrom R."/>
            <person name="Stieglmeier M."/>
            <person name="Klingl A."/>
            <person name="Woyke T."/>
            <person name="Ryan C.M."/>
            <person name="Banfield J.F."/>
        </authorList>
    </citation>
    <scope>NUCLEOTIDE SEQUENCE [LARGE SCALE GENOMIC DNA]</scope>
    <source>
        <strain evidence="1">CG23_combo_of_CG06-09_8_20_14_all_37_13</strain>
    </source>
</reference>
<protein>
    <recommendedName>
        <fullName evidence="3">Translation elongation factor-like protein</fullName>
    </recommendedName>
</protein>
<dbReference type="InterPro" id="IPR009000">
    <property type="entry name" value="Transl_B-barrel_sf"/>
</dbReference>
<dbReference type="Gene3D" id="2.40.30.10">
    <property type="entry name" value="Translation factors"/>
    <property type="match status" value="1"/>
</dbReference>
<gene>
    <name evidence="1" type="ORF">COX44_02715</name>
</gene>
<proteinExistence type="predicted"/>
<dbReference type="EMBL" id="PCRH01000060">
    <property type="protein sequence ID" value="PIP16917.1"/>
    <property type="molecule type" value="Genomic_DNA"/>
</dbReference>
<dbReference type="AlphaFoldDB" id="A0A2G9YCF9"/>
<dbReference type="Proteomes" id="UP000231480">
    <property type="component" value="Unassembled WGS sequence"/>
</dbReference>
<evidence type="ECO:0008006" key="3">
    <source>
        <dbReference type="Google" id="ProtNLM"/>
    </source>
</evidence>